<dbReference type="Gene3D" id="1.10.555.10">
    <property type="entry name" value="Rho GTPase activation protein"/>
    <property type="match status" value="1"/>
</dbReference>
<evidence type="ECO:0000313" key="3">
    <source>
        <dbReference type="EMBL" id="GFS13987.1"/>
    </source>
</evidence>
<feature type="region of interest" description="Disordered" evidence="1">
    <location>
        <begin position="1398"/>
        <end position="1455"/>
    </location>
</feature>
<gene>
    <name evidence="3" type="ORF">ElyMa_003151900</name>
</gene>
<accession>A0AAV4IXP6</accession>
<feature type="compositionally biased region" description="Low complexity" evidence="1">
    <location>
        <begin position="1593"/>
        <end position="1625"/>
    </location>
</feature>
<dbReference type="GO" id="GO:0005096">
    <property type="term" value="F:GTPase activator activity"/>
    <property type="evidence" value="ECO:0007669"/>
    <property type="project" value="TreeGrafter"/>
</dbReference>
<proteinExistence type="predicted"/>
<feature type="region of interest" description="Disordered" evidence="1">
    <location>
        <begin position="1352"/>
        <end position="1373"/>
    </location>
</feature>
<protein>
    <submittedName>
        <fullName evidence="3">Rho GTPase-activating protein</fullName>
    </submittedName>
</protein>
<feature type="region of interest" description="Disordered" evidence="1">
    <location>
        <begin position="488"/>
        <end position="611"/>
    </location>
</feature>
<feature type="compositionally biased region" description="Low complexity" evidence="1">
    <location>
        <begin position="976"/>
        <end position="999"/>
    </location>
</feature>
<feature type="compositionally biased region" description="Acidic residues" evidence="1">
    <location>
        <begin position="308"/>
        <end position="343"/>
    </location>
</feature>
<dbReference type="SMART" id="SM00324">
    <property type="entry name" value="RhoGAP"/>
    <property type="match status" value="1"/>
</dbReference>
<dbReference type="SUPFAM" id="SSF48350">
    <property type="entry name" value="GTPase activation domain, GAP"/>
    <property type="match status" value="1"/>
</dbReference>
<dbReference type="PANTHER" id="PTHR23179:SF3">
    <property type="entry name" value="RHO GTPASE-ACTIVATING PROTEIN 20"/>
    <property type="match status" value="1"/>
</dbReference>
<feature type="region of interest" description="Disordered" evidence="1">
    <location>
        <begin position="965"/>
        <end position="999"/>
    </location>
</feature>
<comment type="caution">
    <text evidence="3">The sequence shown here is derived from an EMBL/GenBank/DDBJ whole genome shotgun (WGS) entry which is preliminary data.</text>
</comment>
<dbReference type="PANTHER" id="PTHR23179">
    <property type="entry name" value="T-CELL ACTIVATION RHO GTPASE ACTIVATING PROTEIN-RELATED"/>
    <property type="match status" value="1"/>
</dbReference>
<feature type="compositionally biased region" description="Low complexity" evidence="1">
    <location>
        <begin position="1358"/>
        <end position="1373"/>
    </location>
</feature>
<feature type="compositionally biased region" description="Polar residues" evidence="1">
    <location>
        <begin position="1489"/>
        <end position="1498"/>
    </location>
</feature>
<name>A0AAV4IXP6_9GAST</name>
<feature type="compositionally biased region" description="Pro residues" evidence="1">
    <location>
        <begin position="1661"/>
        <end position="1671"/>
    </location>
</feature>
<dbReference type="Proteomes" id="UP000762676">
    <property type="component" value="Unassembled WGS sequence"/>
</dbReference>
<feature type="compositionally biased region" description="Polar residues" evidence="1">
    <location>
        <begin position="722"/>
        <end position="739"/>
    </location>
</feature>
<feature type="compositionally biased region" description="Polar residues" evidence="1">
    <location>
        <begin position="428"/>
        <end position="456"/>
    </location>
</feature>
<feature type="compositionally biased region" description="Polar residues" evidence="1">
    <location>
        <begin position="1108"/>
        <end position="1119"/>
    </location>
</feature>
<feature type="region of interest" description="Disordered" evidence="1">
    <location>
        <begin position="1575"/>
        <end position="1759"/>
    </location>
</feature>
<dbReference type="Pfam" id="PF00620">
    <property type="entry name" value="RhoGAP"/>
    <property type="match status" value="1"/>
</dbReference>
<feature type="compositionally biased region" description="Basic and acidic residues" evidence="1">
    <location>
        <begin position="491"/>
        <end position="503"/>
    </location>
</feature>
<feature type="compositionally biased region" description="Polar residues" evidence="1">
    <location>
        <begin position="370"/>
        <end position="393"/>
    </location>
</feature>
<feature type="region of interest" description="Disordered" evidence="1">
    <location>
        <begin position="1088"/>
        <end position="1119"/>
    </location>
</feature>
<feature type="region of interest" description="Disordered" evidence="1">
    <location>
        <begin position="268"/>
        <end position="456"/>
    </location>
</feature>
<sequence length="1759" mass="192148">MKKSKKSPNIISNLLRKIRSPHPLVFGLPLNEICDENCDPPESIIRLMVLVYRRGPTVPGILRRGNKIALAKEIREKIDAGVRYSIEDHQAPTAASVFKEFLRCIPGGLLVHDLHDQWITVNKDDPVQVKLDKLKSIISQLSPAHLRLLKLTVSLLQHLAKHSAQTNMGPTNLATCIAPSLCPSCSGATPGPGFPHGKNSHSGFPSPGGGSNASTAAALLQVQNSMREITTVFTPLIAFMIVKHVELFGPDILTTFVKYDCEPSPSISLEEIREENSVGAGEEGIGGEGEKLASMTDSASGRHRESSMGDEVEEEDDDDDEMMGEDDDEDDVDEEDEEEEEEYGGNYGRHQAQLRRHPHSKHQDQHVNQRHGTQAPSGPRDSNSGTDSDSMHSVLSMPDTGSGMGYRRDDSSLDSLVEREYFQHEETGSGSPQAHKSHLSPSNLSRDSGLTLSDTQLYDEEAGTAIGGVPYPGDCMAGRFYQRSTSTNLELDQHQHPEGDDWLARSMVDSRTLDSRREQLHPSRLGRESKKKSRDSSEGSDGESGQGQSAFNPATFRSRPPFKHSSSSPLLDIQPTRPGGKAGGAELKPCLTHPPIGKRISSDSIGEEDEGQYDHEAYVPRHLQHHHQAGQPGSAIDFRRLRLNKDMGTIVKSNSGTHLFLSDDTLPTRYNLTRGQGKVSPLAQTHHQAGRYYLRQESMTDSTGTPTPPTSPDVKEPASSPLAKNNASLTPKPTESLRQTKPWEPEMNSAYRDWDGQLANTFSSGSLSQAFSKSITDLRAQDYGDDDVDDMEDQDKTITADNVSKLSSRPESPAQPPSPKLPPPSPKLWGGRKSHEAEEVVDMRKRPHFSLMLHPESDFTASQSQPYRKRSLGLPPQHLIKGSPPPNVILQSLSGSRKEVSQTSVPLRASYDSAILSQVRRSSADLPTQSGRDIIKSINSIRPEEYVSVTSKPIMITSCTVASSEESGSNTLQATPLSSSSSLSLSSLASPRSSLSPLSSASARRAKLAKYMGAQSDTNLSSKDQAAEIVQQRPEKPPNYHQALQRNFMIRHSVPIDITDDDTGKQRELNAKAKALYEKSLQLYNEQRINRTKEEESPRSASKDKKLGSNSLNEDSVINQDKSVIDTSVHSGRIPKDLVIRSGPQNSKKSPDYFLESPPTESGFLDLGSISDSLQTDVLSRREKHQAKTNLNTPTTSSFSVPPASSEGSSISDSLSRHDSRLSDVSGSSSGGSTITISTLGRPSDTSSGSRASMASSVASSTGGDSSVESAMKHHSTNDKDILRMNYSRHFRPQDSSEADSKTYCKDEIKERGSKELEWTSEGEGVYVSLKKNPQQLYLESKKMYEQKQIPTVSSHANLEPSSSTLSSTETNTVQSPIAHFHSQMPQALLSKSGPSLHLNTVQKSSRGHARPKSMHDMYSLHRSQSDASDSSARAVRHNPRLKATPSPQSQAVETRKIEQNTTLVAKAPVPSQPHRLEAEKLEMHQAPSLPTASSHNGPSDMPSERHQNFHKARSLFYNPEESNSHHVSKPSFKVIGGPRKSVPSTFMLSSSVSTSNLSNVKHENRFAPFPFSEDLTVESGHSPRSKSNVPIKSKASNMSASSLSLSTWQQSSPSPSLVSQPTPSKSTKQTKQELPWSVKSLKSLYDRDTKGGDKNGSHNQPPPYQNPPPFRRLQEHSRVSTSSSSSTGSEASTEPGSRKSSLHPGPLHRSGGPQAFTEGFGSFSSSEDGYSSSLDRKSQRSLDSSQEALSDHTNITYV</sequence>
<feature type="compositionally biased region" description="Basic and acidic residues" evidence="1">
    <location>
        <begin position="1292"/>
        <end position="1303"/>
    </location>
</feature>
<feature type="compositionally biased region" description="Low complexity" evidence="1">
    <location>
        <begin position="1193"/>
        <end position="1214"/>
    </location>
</feature>
<feature type="region of interest" description="Disordered" evidence="1">
    <location>
        <begin position="1487"/>
        <end position="1509"/>
    </location>
</feature>
<feature type="compositionally biased region" description="Low complexity" evidence="1">
    <location>
        <begin position="1681"/>
        <end position="1696"/>
    </location>
</feature>
<feature type="compositionally biased region" description="Basic and acidic residues" evidence="1">
    <location>
        <begin position="1088"/>
        <end position="1107"/>
    </location>
</feature>
<dbReference type="PROSITE" id="PS50238">
    <property type="entry name" value="RHOGAP"/>
    <property type="match status" value="1"/>
</dbReference>
<dbReference type="InterPro" id="IPR000198">
    <property type="entry name" value="RhoGAP_dom"/>
</dbReference>
<evidence type="ECO:0000259" key="2">
    <source>
        <dbReference type="PROSITE" id="PS50238"/>
    </source>
</evidence>
<feature type="region of interest" description="Disordered" evidence="1">
    <location>
        <begin position="1135"/>
        <end position="1168"/>
    </location>
</feature>
<organism evidence="3 4">
    <name type="scientific">Elysia marginata</name>
    <dbReference type="NCBI Taxonomy" id="1093978"/>
    <lineage>
        <taxon>Eukaryota</taxon>
        <taxon>Metazoa</taxon>
        <taxon>Spiralia</taxon>
        <taxon>Lophotrochozoa</taxon>
        <taxon>Mollusca</taxon>
        <taxon>Gastropoda</taxon>
        <taxon>Heterobranchia</taxon>
        <taxon>Euthyneura</taxon>
        <taxon>Panpulmonata</taxon>
        <taxon>Sacoglossa</taxon>
        <taxon>Placobranchoidea</taxon>
        <taxon>Plakobranchidae</taxon>
        <taxon>Elysia</taxon>
    </lineage>
</organism>
<feature type="region of interest" description="Disordered" evidence="1">
    <location>
        <begin position="1181"/>
        <end position="1303"/>
    </location>
</feature>
<evidence type="ECO:0000313" key="4">
    <source>
        <dbReference type="Proteomes" id="UP000762676"/>
    </source>
</evidence>
<feature type="compositionally biased region" description="Basic and acidic residues" evidence="1">
    <location>
        <begin position="406"/>
        <end position="427"/>
    </location>
</feature>
<feature type="compositionally biased region" description="Basic and acidic residues" evidence="1">
    <location>
        <begin position="511"/>
        <end position="528"/>
    </location>
</feature>
<feature type="domain" description="Rho-GAP" evidence="2">
    <location>
        <begin position="28"/>
        <end position="248"/>
    </location>
</feature>
<dbReference type="GO" id="GO:0007165">
    <property type="term" value="P:signal transduction"/>
    <property type="evidence" value="ECO:0007669"/>
    <property type="project" value="InterPro"/>
</dbReference>
<feature type="compositionally biased region" description="Pro residues" evidence="1">
    <location>
        <begin position="813"/>
        <end position="826"/>
    </location>
</feature>
<feature type="compositionally biased region" description="Polar residues" evidence="1">
    <location>
        <begin position="1742"/>
        <end position="1759"/>
    </location>
</feature>
<feature type="region of interest" description="Disordered" evidence="1">
    <location>
        <begin position="798"/>
        <end position="838"/>
    </location>
</feature>
<feature type="compositionally biased region" description="Basic and acidic residues" evidence="1">
    <location>
        <begin position="1645"/>
        <end position="1657"/>
    </location>
</feature>
<feature type="compositionally biased region" description="Polar residues" evidence="1">
    <location>
        <begin position="965"/>
        <end position="975"/>
    </location>
</feature>
<dbReference type="EMBL" id="BMAT01006491">
    <property type="protein sequence ID" value="GFS13987.1"/>
    <property type="molecule type" value="Genomic_DNA"/>
</dbReference>
<feature type="compositionally biased region" description="Low complexity" evidence="1">
    <location>
        <begin position="1719"/>
        <end position="1734"/>
    </location>
</feature>
<feature type="region of interest" description="Disordered" evidence="1">
    <location>
        <begin position="696"/>
        <end position="745"/>
    </location>
</feature>
<keyword evidence="4" id="KW-1185">Reference proteome</keyword>
<reference evidence="3 4" key="1">
    <citation type="journal article" date="2021" name="Elife">
        <title>Chloroplast acquisition without the gene transfer in kleptoplastic sea slugs, Plakobranchus ocellatus.</title>
        <authorList>
            <person name="Maeda T."/>
            <person name="Takahashi S."/>
            <person name="Yoshida T."/>
            <person name="Shimamura S."/>
            <person name="Takaki Y."/>
            <person name="Nagai Y."/>
            <person name="Toyoda A."/>
            <person name="Suzuki Y."/>
            <person name="Arimoto A."/>
            <person name="Ishii H."/>
            <person name="Satoh N."/>
            <person name="Nishiyama T."/>
            <person name="Hasebe M."/>
            <person name="Maruyama T."/>
            <person name="Minagawa J."/>
            <person name="Obokata J."/>
            <person name="Shigenobu S."/>
        </authorList>
    </citation>
    <scope>NUCLEOTIDE SEQUENCE [LARGE SCALE GENOMIC DNA]</scope>
</reference>
<dbReference type="InterPro" id="IPR008936">
    <property type="entry name" value="Rho_GTPase_activation_prot"/>
</dbReference>
<feature type="compositionally biased region" description="Low complexity" evidence="1">
    <location>
        <begin position="1223"/>
        <end position="1268"/>
    </location>
</feature>
<evidence type="ECO:0000256" key="1">
    <source>
        <dbReference type="SAM" id="MobiDB-lite"/>
    </source>
</evidence>